<dbReference type="AlphaFoldDB" id="A0A495IYR7"/>
<evidence type="ECO:0000313" key="2">
    <source>
        <dbReference type="Proteomes" id="UP000268007"/>
    </source>
</evidence>
<organism evidence="1 2">
    <name type="scientific">Mucilaginibacter gracilis</name>
    <dbReference type="NCBI Taxonomy" id="423350"/>
    <lineage>
        <taxon>Bacteria</taxon>
        <taxon>Pseudomonadati</taxon>
        <taxon>Bacteroidota</taxon>
        <taxon>Sphingobacteriia</taxon>
        <taxon>Sphingobacteriales</taxon>
        <taxon>Sphingobacteriaceae</taxon>
        <taxon>Mucilaginibacter</taxon>
    </lineage>
</organism>
<gene>
    <name evidence="1" type="ORF">BDD43_1668</name>
</gene>
<proteinExistence type="predicted"/>
<keyword evidence="2" id="KW-1185">Reference proteome</keyword>
<dbReference type="Proteomes" id="UP000268007">
    <property type="component" value="Unassembled WGS sequence"/>
</dbReference>
<dbReference type="EMBL" id="RBKU01000001">
    <property type="protein sequence ID" value="RKR81521.1"/>
    <property type="molecule type" value="Genomic_DNA"/>
</dbReference>
<name>A0A495IYR7_9SPHI</name>
<accession>A0A495IYR7</accession>
<protein>
    <submittedName>
        <fullName evidence="1">Uncharacterized protein</fullName>
    </submittedName>
</protein>
<sequence>MIVYKYEGIPLIRKPDSPKRGCCFYFNAPANIKKGLLPIAKQIKKIKLQLNICYDRLQKPTPGDVIF</sequence>
<comment type="caution">
    <text evidence="1">The sequence shown here is derived from an EMBL/GenBank/DDBJ whole genome shotgun (WGS) entry which is preliminary data.</text>
</comment>
<reference evidence="1 2" key="1">
    <citation type="submission" date="2018-10" db="EMBL/GenBank/DDBJ databases">
        <title>Genomic Encyclopedia of Archaeal and Bacterial Type Strains, Phase II (KMG-II): from individual species to whole genera.</title>
        <authorList>
            <person name="Goeker M."/>
        </authorList>
    </citation>
    <scope>NUCLEOTIDE SEQUENCE [LARGE SCALE GENOMIC DNA]</scope>
    <source>
        <strain evidence="1 2">DSM 18602</strain>
    </source>
</reference>
<evidence type="ECO:0000313" key="1">
    <source>
        <dbReference type="EMBL" id="RKR81521.1"/>
    </source>
</evidence>